<keyword evidence="1" id="KW-1133">Transmembrane helix</keyword>
<organism evidence="2 3">
    <name type="scientific">Candidatus Yonathbacteria bacterium RIFCSPHIGHO2_01_FULL_51_10</name>
    <dbReference type="NCBI Taxonomy" id="1802723"/>
    <lineage>
        <taxon>Bacteria</taxon>
        <taxon>Candidatus Yonathiibacteriota</taxon>
    </lineage>
</organism>
<accession>A0A1G2S7K6</accession>
<feature type="transmembrane region" description="Helical" evidence="1">
    <location>
        <begin position="127"/>
        <end position="149"/>
    </location>
</feature>
<protein>
    <recommendedName>
        <fullName evidence="4">Vitamin K epoxide reductase domain-containing protein</fullName>
    </recommendedName>
</protein>
<gene>
    <name evidence="2" type="ORF">A2675_00790</name>
</gene>
<proteinExistence type="predicted"/>
<evidence type="ECO:0000256" key="1">
    <source>
        <dbReference type="SAM" id="Phobius"/>
    </source>
</evidence>
<dbReference type="STRING" id="1802723.A2675_00790"/>
<feature type="transmembrane region" description="Helical" evidence="1">
    <location>
        <begin position="56"/>
        <end position="73"/>
    </location>
</feature>
<feature type="transmembrane region" description="Helical" evidence="1">
    <location>
        <begin position="85"/>
        <end position="107"/>
    </location>
</feature>
<evidence type="ECO:0008006" key="4">
    <source>
        <dbReference type="Google" id="ProtNLM"/>
    </source>
</evidence>
<keyword evidence="1" id="KW-0812">Transmembrane</keyword>
<comment type="caution">
    <text evidence="2">The sequence shown here is derived from an EMBL/GenBank/DDBJ whole genome shotgun (WGS) entry which is preliminary data.</text>
</comment>
<keyword evidence="1" id="KW-0472">Membrane</keyword>
<evidence type="ECO:0000313" key="2">
    <source>
        <dbReference type="EMBL" id="OHA81104.1"/>
    </source>
</evidence>
<dbReference type="AlphaFoldDB" id="A0A1G2S7K6"/>
<dbReference type="EMBL" id="MHUS01000014">
    <property type="protein sequence ID" value="OHA81104.1"/>
    <property type="molecule type" value="Genomic_DNA"/>
</dbReference>
<reference evidence="2 3" key="1">
    <citation type="journal article" date="2016" name="Nat. Commun.">
        <title>Thousands of microbial genomes shed light on interconnected biogeochemical processes in an aquifer system.</title>
        <authorList>
            <person name="Anantharaman K."/>
            <person name="Brown C.T."/>
            <person name="Hug L.A."/>
            <person name="Sharon I."/>
            <person name="Castelle C.J."/>
            <person name="Probst A.J."/>
            <person name="Thomas B.C."/>
            <person name="Singh A."/>
            <person name="Wilkins M.J."/>
            <person name="Karaoz U."/>
            <person name="Brodie E.L."/>
            <person name="Williams K.H."/>
            <person name="Hubbard S.S."/>
            <person name="Banfield J.F."/>
        </authorList>
    </citation>
    <scope>NUCLEOTIDE SEQUENCE [LARGE SCALE GENOMIC DNA]</scope>
</reference>
<name>A0A1G2S7K6_9BACT</name>
<evidence type="ECO:0000313" key="3">
    <source>
        <dbReference type="Proteomes" id="UP000176997"/>
    </source>
</evidence>
<sequence length="158" mass="17625">MKTRNLWIAQSVLIAGGTIFAWNAVVTDFLRFYRTEGTIFKISDCIYPNPITTPCFWGAVLFAVLLILTVRLHNGTEILGRQRRILTLLVVGTLFAWGNFLWGIRSFYSAPSGEGTSCSGVPVDSPLHTACFYGALFFTASLIAGFFYLRALRKSDRI</sequence>
<dbReference type="Proteomes" id="UP000176997">
    <property type="component" value="Unassembled WGS sequence"/>
</dbReference>